<evidence type="ECO:0000256" key="1">
    <source>
        <dbReference type="SAM" id="MobiDB-lite"/>
    </source>
</evidence>
<dbReference type="SUPFAM" id="SSF56436">
    <property type="entry name" value="C-type lectin-like"/>
    <property type="match status" value="1"/>
</dbReference>
<evidence type="ECO:0000313" key="4">
    <source>
        <dbReference type="Proteomes" id="UP001529369"/>
    </source>
</evidence>
<feature type="region of interest" description="Disordered" evidence="1">
    <location>
        <begin position="174"/>
        <end position="197"/>
    </location>
</feature>
<reference evidence="4" key="1">
    <citation type="journal article" date="2019" name="Int. J. Syst. Evol. Microbiol.">
        <title>The Global Catalogue of Microorganisms (GCM) 10K type strain sequencing project: providing services to taxonomists for standard genome sequencing and annotation.</title>
        <authorList>
            <consortium name="The Broad Institute Genomics Platform"/>
            <consortium name="The Broad Institute Genome Sequencing Center for Infectious Disease"/>
            <person name="Wu L."/>
            <person name="Ma J."/>
        </authorList>
    </citation>
    <scope>NUCLEOTIDE SEQUENCE [LARGE SCALE GENOMIC DNA]</scope>
    <source>
        <strain evidence="4">CECT 7131</strain>
    </source>
</reference>
<evidence type="ECO:0000313" key="3">
    <source>
        <dbReference type="EMBL" id="MDN3565718.1"/>
    </source>
</evidence>
<comment type="caution">
    <text evidence="3">The sequence shown here is derived from an EMBL/GenBank/DDBJ whole genome shotgun (WGS) entry which is preliminary data.</text>
</comment>
<feature type="signal peptide" evidence="2">
    <location>
        <begin position="1"/>
        <end position="22"/>
    </location>
</feature>
<dbReference type="Gene3D" id="3.10.100.10">
    <property type="entry name" value="Mannose-Binding Protein A, subunit A"/>
    <property type="match status" value="1"/>
</dbReference>
<keyword evidence="2" id="KW-0732">Signal</keyword>
<dbReference type="InterPro" id="IPR016187">
    <property type="entry name" value="CTDL_fold"/>
</dbReference>
<feature type="region of interest" description="Disordered" evidence="1">
    <location>
        <begin position="121"/>
        <end position="147"/>
    </location>
</feature>
<feature type="compositionally biased region" description="Polar residues" evidence="1">
    <location>
        <begin position="126"/>
        <end position="142"/>
    </location>
</feature>
<evidence type="ECO:0008006" key="5">
    <source>
        <dbReference type="Google" id="ProtNLM"/>
    </source>
</evidence>
<sequence>MKASHWLLALVPAAGLALGAVAQPNTMGFFVTSSGPGQGADLGGLAGADARCQSLAQAAGAGGRTWRAYLSTSGAGGVNARDRIGRGPWRNAKGEVVANSVAELHGTNALTLQTALTEKGEPINGRRSTPNTHDILTGSQPDGTAFAGAEDRTCRNWTYSGAEGAAMVGHHDREGLRDDDASRSWNSSHPSRGCGQEALKTTGGAGLFYCFAAD</sequence>
<dbReference type="InterPro" id="IPR016186">
    <property type="entry name" value="C-type_lectin-like/link_sf"/>
</dbReference>
<accession>A0ABT8A7C8</accession>
<dbReference type="EMBL" id="JAUFPN010000153">
    <property type="protein sequence ID" value="MDN3565718.1"/>
    <property type="molecule type" value="Genomic_DNA"/>
</dbReference>
<proteinExistence type="predicted"/>
<dbReference type="Proteomes" id="UP001529369">
    <property type="component" value="Unassembled WGS sequence"/>
</dbReference>
<feature type="chain" id="PRO_5047295967" description="Lectin" evidence="2">
    <location>
        <begin position="23"/>
        <end position="214"/>
    </location>
</feature>
<keyword evidence="4" id="KW-1185">Reference proteome</keyword>
<dbReference type="RefSeq" id="WP_290317580.1">
    <property type="nucleotide sequence ID" value="NZ_JAUFPN010000153.1"/>
</dbReference>
<evidence type="ECO:0000256" key="2">
    <source>
        <dbReference type="SAM" id="SignalP"/>
    </source>
</evidence>
<protein>
    <recommendedName>
        <fullName evidence="5">Lectin</fullName>
    </recommendedName>
</protein>
<name>A0ABT8A7C8_9PROT</name>
<organism evidence="3 4">
    <name type="scientific">Paeniroseomonas aquatica</name>
    <dbReference type="NCBI Taxonomy" id="373043"/>
    <lineage>
        <taxon>Bacteria</taxon>
        <taxon>Pseudomonadati</taxon>
        <taxon>Pseudomonadota</taxon>
        <taxon>Alphaproteobacteria</taxon>
        <taxon>Acetobacterales</taxon>
        <taxon>Acetobacteraceae</taxon>
        <taxon>Paeniroseomonas</taxon>
    </lineage>
</organism>
<gene>
    <name evidence="3" type="ORF">QWZ14_15220</name>
</gene>